<dbReference type="FunFam" id="3.40.50.720:FF:000084">
    <property type="entry name" value="Short-chain dehydrogenase reductase"/>
    <property type="match status" value="1"/>
</dbReference>
<organism evidence="3 4">
    <name type="scientific">Ramlibacter monticola</name>
    <dbReference type="NCBI Taxonomy" id="1926872"/>
    <lineage>
        <taxon>Bacteria</taxon>
        <taxon>Pseudomonadati</taxon>
        <taxon>Pseudomonadota</taxon>
        <taxon>Betaproteobacteria</taxon>
        <taxon>Burkholderiales</taxon>
        <taxon>Comamonadaceae</taxon>
        <taxon>Ramlibacter</taxon>
    </lineage>
</organism>
<dbReference type="Gene3D" id="3.40.50.720">
    <property type="entry name" value="NAD(P)-binding Rossmann-like Domain"/>
    <property type="match status" value="1"/>
</dbReference>
<evidence type="ECO:0000259" key="2">
    <source>
        <dbReference type="SMART" id="SM00822"/>
    </source>
</evidence>
<evidence type="ECO:0000313" key="3">
    <source>
        <dbReference type="EMBL" id="MBL0392985.1"/>
    </source>
</evidence>
<dbReference type="CDD" id="cd05233">
    <property type="entry name" value="SDR_c"/>
    <property type="match status" value="1"/>
</dbReference>
<dbReference type="SMART" id="SM00822">
    <property type="entry name" value="PKS_KR"/>
    <property type="match status" value="1"/>
</dbReference>
<name>A0A937CTU2_9BURK</name>
<dbReference type="PRINTS" id="PR00080">
    <property type="entry name" value="SDRFAMILY"/>
</dbReference>
<evidence type="ECO:0000313" key="4">
    <source>
        <dbReference type="Proteomes" id="UP000599109"/>
    </source>
</evidence>
<comment type="caution">
    <text evidence="3">The sequence shown here is derived from an EMBL/GenBank/DDBJ whole genome shotgun (WGS) entry which is preliminary data.</text>
</comment>
<gene>
    <name evidence="3" type="ORF">JJ685_17735</name>
</gene>
<accession>A0A937CTU2</accession>
<proteinExistence type="inferred from homology"/>
<dbReference type="GO" id="GO:0032787">
    <property type="term" value="P:monocarboxylic acid metabolic process"/>
    <property type="evidence" value="ECO:0007669"/>
    <property type="project" value="UniProtKB-ARBA"/>
</dbReference>
<dbReference type="Proteomes" id="UP000599109">
    <property type="component" value="Unassembled WGS sequence"/>
</dbReference>
<keyword evidence="4" id="KW-1185">Reference proteome</keyword>
<dbReference type="InterPro" id="IPR036291">
    <property type="entry name" value="NAD(P)-bd_dom_sf"/>
</dbReference>
<dbReference type="InterPro" id="IPR050259">
    <property type="entry name" value="SDR"/>
</dbReference>
<reference evidence="3 4" key="1">
    <citation type="journal article" date="2017" name="Int. J. Syst. Evol. Microbiol.">
        <title>Ramlibacter monticola sp. nov., isolated from forest soil.</title>
        <authorList>
            <person name="Chaudhary D.K."/>
            <person name="Kim J."/>
        </authorList>
    </citation>
    <scope>NUCLEOTIDE SEQUENCE [LARGE SCALE GENOMIC DNA]</scope>
    <source>
        <strain evidence="3 4">KACC 19175</strain>
    </source>
</reference>
<dbReference type="Pfam" id="PF13561">
    <property type="entry name" value="adh_short_C2"/>
    <property type="match status" value="1"/>
</dbReference>
<dbReference type="PRINTS" id="PR00081">
    <property type="entry name" value="GDHRDH"/>
</dbReference>
<dbReference type="PROSITE" id="PS00061">
    <property type="entry name" value="ADH_SHORT"/>
    <property type="match status" value="1"/>
</dbReference>
<dbReference type="AlphaFoldDB" id="A0A937CTU2"/>
<dbReference type="InterPro" id="IPR002347">
    <property type="entry name" value="SDR_fam"/>
</dbReference>
<dbReference type="PANTHER" id="PTHR42879">
    <property type="entry name" value="3-OXOACYL-(ACYL-CARRIER-PROTEIN) REDUCTASE"/>
    <property type="match status" value="1"/>
</dbReference>
<feature type="domain" description="Ketoreductase" evidence="2">
    <location>
        <begin position="27"/>
        <end position="223"/>
    </location>
</feature>
<dbReference type="InterPro" id="IPR057326">
    <property type="entry name" value="KR_dom"/>
</dbReference>
<dbReference type="InterPro" id="IPR020904">
    <property type="entry name" value="Sc_DH/Rdtase_CS"/>
</dbReference>
<dbReference type="SUPFAM" id="SSF51735">
    <property type="entry name" value="NAD(P)-binding Rossmann-fold domains"/>
    <property type="match status" value="1"/>
</dbReference>
<protein>
    <submittedName>
        <fullName evidence="3">SDR family oxidoreductase</fullName>
    </submittedName>
</protein>
<dbReference type="PANTHER" id="PTHR42879:SF2">
    <property type="entry name" value="3-OXOACYL-[ACYL-CARRIER-PROTEIN] REDUCTASE FABG"/>
    <property type="match status" value="1"/>
</dbReference>
<evidence type="ECO:0000256" key="1">
    <source>
        <dbReference type="ARBA" id="ARBA00006484"/>
    </source>
</evidence>
<sequence length="276" mass="28729">MAEINYGGPVKVAGGDTGRGCRRFGGKVALLTGAARGIGFASAVRLAGEGARVCITDRDARALEEAVGIAAAAGVQLHSCVMDSSDAGDVAQRIEEVSVTVGGIDILVNNAGGSLHTPFQFMQESDADWQRVMDLNLMGAVWASKAVLPGMIAKRYGRIVNFGSKAGRYGSLIAGANYAAAKGAVASMTRQMAQEFGPMGITVNSICPGVVMTERTSSLWSERRTAEEREQVLATIPVRRYCEVDDVAATVAFLASDDSAFITGASLDLNGGQAMA</sequence>
<dbReference type="EMBL" id="JAEQNE010000004">
    <property type="protein sequence ID" value="MBL0392985.1"/>
    <property type="molecule type" value="Genomic_DNA"/>
</dbReference>
<dbReference type="RefSeq" id="WP_201675648.1">
    <property type="nucleotide sequence ID" value="NZ_JAEQNE010000004.1"/>
</dbReference>
<comment type="similarity">
    <text evidence="1">Belongs to the short-chain dehydrogenases/reductases (SDR) family.</text>
</comment>